<evidence type="ECO:0000259" key="1">
    <source>
        <dbReference type="Pfam" id="PF02698"/>
    </source>
</evidence>
<dbReference type="CDD" id="cd06259">
    <property type="entry name" value="YdcF-like"/>
    <property type="match status" value="1"/>
</dbReference>
<dbReference type="Gene3D" id="3.40.50.620">
    <property type="entry name" value="HUPs"/>
    <property type="match status" value="1"/>
</dbReference>
<feature type="non-terminal residue" evidence="2">
    <location>
        <position position="1"/>
    </location>
</feature>
<dbReference type="Pfam" id="PF02698">
    <property type="entry name" value="DUF218"/>
    <property type="match status" value="1"/>
</dbReference>
<dbReference type="InterPro" id="IPR051599">
    <property type="entry name" value="Cell_Envelope_Assoc"/>
</dbReference>
<accession>J9FTN6</accession>
<gene>
    <name evidence="2" type="ORF">EVA_18965</name>
</gene>
<dbReference type="EMBL" id="AMCI01007260">
    <property type="protein sequence ID" value="EJW92927.1"/>
    <property type="molecule type" value="Genomic_DNA"/>
</dbReference>
<dbReference type="InterPro" id="IPR014729">
    <property type="entry name" value="Rossmann-like_a/b/a_fold"/>
</dbReference>
<protein>
    <submittedName>
        <fullName evidence="2">Protein containing DUF218</fullName>
    </submittedName>
</protein>
<dbReference type="GO" id="GO:0005886">
    <property type="term" value="C:plasma membrane"/>
    <property type="evidence" value="ECO:0007669"/>
    <property type="project" value="TreeGrafter"/>
</dbReference>
<name>J9FTN6_9ZZZZ</name>
<evidence type="ECO:0000313" key="2">
    <source>
        <dbReference type="EMBL" id="EJW92927.1"/>
    </source>
</evidence>
<dbReference type="PANTHER" id="PTHR30336">
    <property type="entry name" value="INNER MEMBRANE PROTEIN, PROBABLE PERMEASE"/>
    <property type="match status" value="1"/>
</dbReference>
<dbReference type="GO" id="GO:0000270">
    <property type="term" value="P:peptidoglycan metabolic process"/>
    <property type="evidence" value="ECO:0007669"/>
    <property type="project" value="TreeGrafter"/>
</dbReference>
<dbReference type="PANTHER" id="PTHR30336:SF4">
    <property type="entry name" value="ENVELOPE BIOGENESIS FACTOR ELYC"/>
    <property type="match status" value="1"/>
</dbReference>
<dbReference type="AlphaFoldDB" id="J9FTN6"/>
<organism evidence="2">
    <name type="scientific">gut metagenome</name>
    <dbReference type="NCBI Taxonomy" id="749906"/>
    <lineage>
        <taxon>unclassified sequences</taxon>
        <taxon>metagenomes</taxon>
        <taxon>organismal metagenomes</taxon>
    </lineage>
</organism>
<reference evidence="2" key="1">
    <citation type="journal article" date="2012" name="PLoS ONE">
        <title>Gene sets for utilization of primary and secondary nutrition supplies in the distal gut of endangered iberian lynx.</title>
        <authorList>
            <person name="Alcaide M."/>
            <person name="Messina E."/>
            <person name="Richter M."/>
            <person name="Bargiela R."/>
            <person name="Peplies J."/>
            <person name="Huws S.A."/>
            <person name="Newbold C.J."/>
            <person name="Golyshin P.N."/>
            <person name="Simon M.A."/>
            <person name="Lopez G."/>
            <person name="Yakimov M.M."/>
            <person name="Ferrer M."/>
        </authorList>
    </citation>
    <scope>NUCLEOTIDE SEQUENCE</scope>
</reference>
<dbReference type="InterPro" id="IPR003848">
    <property type="entry name" value="DUF218"/>
</dbReference>
<proteinExistence type="predicted"/>
<dbReference type="GO" id="GO:0043164">
    <property type="term" value="P:Gram-negative-bacterium-type cell wall biogenesis"/>
    <property type="evidence" value="ECO:0007669"/>
    <property type="project" value="TreeGrafter"/>
</dbReference>
<sequence length="119" mass="13106">ALQYLNENPETKAVLSGGKGEGEQISEAEAMYGYLREHGIAGERLLLEDRSTNTKENLSFSLKLIDDPDASVGVVTNHYHVFRGVAIGKKCGCRKSTAFPHLIGPGDCSFTSQERFWPF</sequence>
<comment type="caution">
    <text evidence="2">The sequence shown here is derived from an EMBL/GenBank/DDBJ whole genome shotgun (WGS) entry which is preliminary data.</text>
</comment>
<feature type="domain" description="DUF218" evidence="1">
    <location>
        <begin position="1"/>
        <end position="101"/>
    </location>
</feature>